<gene>
    <name evidence="2" type="ORF">FHS29_001095</name>
</gene>
<keyword evidence="3" id="KW-1185">Reference proteome</keyword>
<dbReference type="InterPro" id="IPR024520">
    <property type="entry name" value="DUF3558"/>
</dbReference>
<dbReference type="AlphaFoldDB" id="A0A841CET3"/>
<dbReference type="Pfam" id="PF12079">
    <property type="entry name" value="DUF3558"/>
    <property type="match status" value="1"/>
</dbReference>
<protein>
    <recommendedName>
        <fullName evidence="4">DUF3558 domain-containing protein</fullName>
    </recommendedName>
</protein>
<name>A0A841CET3_9PSEU</name>
<reference evidence="2 3" key="1">
    <citation type="submission" date="2020-08" db="EMBL/GenBank/DDBJ databases">
        <title>Genomic Encyclopedia of Type Strains, Phase III (KMG-III): the genomes of soil and plant-associated and newly described type strains.</title>
        <authorList>
            <person name="Whitman W."/>
        </authorList>
    </citation>
    <scope>NUCLEOTIDE SEQUENCE [LARGE SCALE GENOMIC DNA]</scope>
    <source>
        <strain evidence="2 3">CECT 8640</strain>
    </source>
</reference>
<sequence length="168" mass="17946">MTSDTGSSDTPSTSTKAPAARPKEIKLDGIDPCKALTAAQQTELKIDESESDPSEVVKGTTSPSCAYTSNAEKSYVYRVTLISNEGIDHWDGPSNLDVAPKQVSGYAAAQVMLKGTSTLECSVAVDVADEQQLFVQFLPYSRVFTQDEMCQNAAKGAESALKTLQTLK</sequence>
<dbReference type="Proteomes" id="UP000547510">
    <property type="component" value="Unassembled WGS sequence"/>
</dbReference>
<feature type="region of interest" description="Disordered" evidence="1">
    <location>
        <begin position="41"/>
        <end position="63"/>
    </location>
</feature>
<dbReference type="EMBL" id="JACHJN010000002">
    <property type="protein sequence ID" value="MBB5954525.1"/>
    <property type="molecule type" value="Genomic_DNA"/>
</dbReference>
<proteinExistence type="predicted"/>
<organism evidence="2 3">
    <name type="scientific">Saccharothrix tamanrassetensis</name>
    <dbReference type="NCBI Taxonomy" id="1051531"/>
    <lineage>
        <taxon>Bacteria</taxon>
        <taxon>Bacillati</taxon>
        <taxon>Actinomycetota</taxon>
        <taxon>Actinomycetes</taxon>
        <taxon>Pseudonocardiales</taxon>
        <taxon>Pseudonocardiaceae</taxon>
        <taxon>Saccharothrix</taxon>
    </lineage>
</organism>
<evidence type="ECO:0008006" key="4">
    <source>
        <dbReference type="Google" id="ProtNLM"/>
    </source>
</evidence>
<evidence type="ECO:0000313" key="3">
    <source>
        <dbReference type="Proteomes" id="UP000547510"/>
    </source>
</evidence>
<evidence type="ECO:0000313" key="2">
    <source>
        <dbReference type="EMBL" id="MBB5954525.1"/>
    </source>
</evidence>
<feature type="region of interest" description="Disordered" evidence="1">
    <location>
        <begin position="1"/>
        <end position="28"/>
    </location>
</feature>
<accession>A0A841CET3</accession>
<feature type="compositionally biased region" description="Low complexity" evidence="1">
    <location>
        <begin position="1"/>
        <end position="15"/>
    </location>
</feature>
<comment type="caution">
    <text evidence="2">The sequence shown here is derived from an EMBL/GenBank/DDBJ whole genome shotgun (WGS) entry which is preliminary data.</text>
</comment>
<evidence type="ECO:0000256" key="1">
    <source>
        <dbReference type="SAM" id="MobiDB-lite"/>
    </source>
</evidence>